<sequence length="70" mass="7768">MKSVDKAVSADKEQINKLPPELKNAIIHGSEEEARKARLKIKNLQDKGGLELGEAALELLHDMRQIAAQH</sequence>
<accession>A0A1F8B709</accession>
<dbReference type="EMBL" id="MGHD01000013">
    <property type="protein sequence ID" value="OGM59836.1"/>
    <property type="molecule type" value="Genomic_DNA"/>
</dbReference>
<protein>
    <submittedName>
        <fullName evidence="1">Uncharacterized protein</fullName>
    </submittedName>
</protein>
<proteinExistence type="predicted"/>
<organism evidence="1 2">
    <name type="scientific">Candidatus Woesebacteria bacterium RIFCSPLOWO2_01_FULL_39_10b</name>
    <dbReference type="NCBI Taxonomy" id="1802517"/>
    <lineage>
        <taxon>Bacteria</taxon>
        <taxon>Candidatus Woeseibacteriota</taxon>
    </lineage>
</organism>
<gene>
    <name evidence="1" type="ORF">A2892_00920</name>
</gene>
<dbReference type="AlphaFoldDB" id="A0A1F8B709"/>
<evidence type="ECO:0000313" key="1">
    <source>
        <dbReference type="EMBL" id="OGM59836.1"/>
    </source>
</evidence>
<evidence type="ECO:0000313" key="2">
    <source>
        <dbReference type="Proteomes" id="UP000176404"/>
    </source>
</evidence>
<dbReference type="Proteomes" id="UP000176404">
    <property type="component" value="Unassembled WGS sequence"/>
</dbReference>
<reference evidence="1 2" key="1">
    <citation type="journal article" date="2016" name="Nat. Commun.">
        <title>Thousands of microbial genomes shed light on interconnected biogeochemical processes in an aquifer system.</title>
        <authorList>
            <person name="Anantharaman K."/>
            <person name="Brown C.T."/>
            <person name="Hug L.A."/>
            <person name="Sharon I."/>
            <person name="Castelle C.J."/>
            <person name="Probst A.J."/>
            <person name="Thomas B.C."/>
            <person name="Singh A."/>
            <person name="Wilkins M.J."/>
            <person name="Karaoz U."/>
            <person name="Brodie E.L."/>
            <person name="Williams K.H."/>
            <person name="Hubbard S.S."/>
            <person name="Banfield J.F."/>
        </authorList>
    </citation>
    <scope>NUCLEOTIDE SEQUENCE [LARGE SCALE GENOMIC DNA]</scope>
</reference>
<name>A0A1F8B709_9BACT</name>
<comment type="caution">
    <text evidence="1">The sequence shown here is derived from an EMBL/GenBank/DDBJ whole genome shotgun (WGS) entry which is preliminary data.</text>
</comment>